<dbReference type="PANTHER" id="PTHR37250">
    <property type="entry name" value="OS05G0496000 PROTEIN"/>
    <property type="match status" value="1"/>
</dbReference>
<organism evidence="2 3">
    <name type="scientific">Colocasia esculenta</name>
    <name type="common">Wild taro</name>
    <name type="synonym">Arum esculentum</name>
    <dbReference type="NCBI Taxonomy" id="4460"/>
    <lineage>
        <taxon>Eukaryota</taxon>
        <taxon>Viridiplantae</taxon>
        <taxon>Streptophyta</taxon>
        <taxon>Embryophyta</taxon>
        <taxon>Tracheophyta</taxon>
        <taxon>Spermatophyta</taxon>
        <taxon>Magnoliopsida</taxon>
        <taxon>Liliopsida</taxon>
        <taxon>Araceae</taxon>
        <taxon>Aroideae</taxon>
        <taxon>Colocasieae</taxon>
        <taxon>Colocasia</taxon>
    </lineage>
</organism>
<evidence type="ECO:0000256" key="1">
    <source>
        <dbReference type="SAM" id="MobiDB-lite"/>
    </source>
</evidence>
<feature type="region of interest" description="Disordered" evidence="1">
    <location>
        <begin position="466"/>
        <end position="497"/>
    </location>
</feature>
<feature type="non-terminal residue" evidence="2">
    <location>
        <position position="1"/>
    </location>
</feature>
<feature type="compositionally biased region" description="Polar residues" evidence="1">
    <location>
        <begin position="260"/>
        <end position="271"/>
    </location>
</feature>
<gene>
    <name evidence="2" type="ORF">Taro_020069</name>
</gene>
<name>A0A843UVF6_COLES</name>
<evidence type="ECO:0000313" key="3">
    <source>
        <dbReference type="Proteomes" id="UP000652761"/>
    </source>
</evidence>
<keyword evidence="3" id="KW-1185">Reference proteome</keyword>
<feature type="compositionally biased region" description="Polar residues" evidence="1">
    <location>
        <begin position="141"/>
        <end position="156"/>
    </location>
</feature>
<comment type="caution">
    <text evidence="2">The sequence shown here is derived from an EMBL/GenBank/DDBJ whole genome shotgun (WGS) entry which is preliminary data.</text>
</comment>
<dbReference type="PANTHER" id="PTHR37250:SF1">
    <property type="entry name" value="OS05G0496000 PROTEIN"/>
    <property type="match status" value="1"/>
</dbReference>
<proteinExistence type="predicted"/>
<dbReference type="AlphaFoldDB" id="A0A843UVF6"/>
<feature type="non-terminal residue" evidence="2">
    <location>
        <position position="497"/>
    </location>
</feature>
<feature type="compositionally biased region" description="Polar residues" evidence="1">
    <location>
        <begin position="98"/>
        <end position="112"/>
    </location>
</feature>
<feature type="region of interest" description="Disordered" evidence="1">
    <location>
        <begin position="79"/>
        <end position="120"/>
    </location>
</feature>
<feature type="region of interest" description="Disordered" evidence="1">
    <location>
        <begin position="136"/>
        <end position="158"/>
    </location>
</feature>
<accession>A0A843UVF6</accession>
<evidence type="ECO:0000313" key="2">
    <source>
        <dbReference type="EMBL" id="MQL87518.1"/>
    </source>
</evidence>
<dbReference type="EMBL" id="NMUH01000984">
    <property type="protein sequence ID" value="MQL87518.1"/>
    <property type="molecule type" value="Genomic_DNA"/>
</dbReference>
<dbReference type="Proteomes" id="UP000652761">
    <property type="component" value="Unassembled WGS sequence"/>
</dbReference>
<sequence>SIVGGFLGNAIARVIRGATRGRWGSHRSHVPTTRTLNRVSYPQHSCPVCSDSSVSPRLAVGSPLRAWGLALPCPSGAGASLATVSPPSSPPTLWRGSKASTVKASPVSQSRTPVDHRADPASSILTPETIKSKAYLRAPSDSATVKSSPAPGTNGESVPLLSLHRRRSQSTFGWSKVSRAFEVFVSSRNLYFQLQSPYLRRRRSLSLDMEENEVSTEAVKSEKSRMEVEVSLNNDDERPLKNLPDACPEPEEGEMGVERGSNSESESTLGDVNMEASISTDDVERAGGLGATDDISSFLPVAMDSTDFEASLREAREFEGPQHEISRPGLGWTEPIYFGSLIWWCDLLEVSYRSLKLLRTIPSGESVSLLQDAGMVLVLPTPERSPTCSSRALHPHPGALTGSLRSSYGGQFAVCGGESLFEPEPNGLTFGREEKMVAGSRRMPATKHIAPSWAPYLSRHISMIPLRGSRKRRRMGSEEDGSSSSKDESSEEEEEQE</sequence>
<dbReference type="OrthoDB" id="2012753at2759"/>
<feature type="region of interest" description="Disordered" evidence="1">
    <location>
        <begin position="220"/>
        <end position="271"/>
    </location>
</feature>
<protein>
    <submittedName>
        <fullName evidence="2">Uncharacterized protein</fullName>
    </submittedName>
</protein>
<reference evidence="2" key="1">
    <citation type="submission" date="2017-07" db="EMBL/GenBank/DDBJ databases">
        <title>Taro Niue Genome Assembly and Annotation.</title>
        <authorList>
            <person name="Atibalentja N."/>
            <person name="Keating K."/>
            <person name="Fields C.J."/>
        </authorList>
    </citation>
    <scope>NUCLEOTIDE SEQUENCE</scope>
    <source>
        <strain evidence="2">Niue_2</strain>
        <tissue evidence="2">Leaf</tissue>
    </source>
</reference>